<proteinExistence type="predicted"/>
<accession>A0A8W7PVL7</accession>
<evidence type="ECO:0000313" key="3">
    <source>
        <dbReference type="EnsemblMetazoa" id="ACOM038422-PA.1"/>
    </source>
</evidence>
<dbReference type="Proteomes" id="UP000075882">
    <property type="component" value="Unassembled WGS sequence"/>
</dbReference>
<sequence length="265" mass="27984">MVTIRNDIESNGSANRADSAASVVEGTKNINQLANGSRRSTMGDIKQKAFNKKCVGFLALIVCVGVCFGVGMLFLYGHLVDRLNESANHGSMLHDKNGNPVKHLLTTTTSTTTTTTSPLSSSSSPSPTTSTVPTAVTEISPTTTSTESFIQPSTPGKRQEDDVFDLDSGLNDKGKAAVATPQSSMEITTARNAGMPPGWGKIQYSPPQGMGSNVQYVPSSGSGDYSGDDSDDDDVVKQCKRARNFHVPGIQQFRSGEGLPCCVEV</sequence>
<evidence type="ECO:0000256" key="2">
    <source>
        <dbReference type="SAM" id="Phobius"/>
    </source>
</evidence>
<feature type="region of interest" description="Disordered" evidence="1">
    <location>
        <begin position="209"/>
        <end position="234"/>
    </location>
</feature>
<feature type="compositionally biased region" description="Low complexity" evidence="1">
    <location>
        <begin position="110"/>
        <end position="148"/>
    </location>
</feature>
<keyword evidence="2" id="KW-1133">Transmembrane helix</keyword>
<protein>
    <submittedName>
        <fullName evidence="3">Uncharacterized protein</fullName>
    </submittedName>
</protein>
<evidence type="ECO:0000256" key="1">
    <source>
        <dbReference type="SAM" id="MobiDB-lite"/>
    </source>
</evidence>
<keyword evidence="2" id="KW-0812">Transmembrane</keyword>
<feature type="region of interest" description="Disordered" evidence="1">
    <location>
        <begin position="1"/>
        <end position="20"/>
    </location>
</feature>
<feature type="transmembrane region" description="Helical" evidence="2">
    <location>
        <begin position="55"/>
        <end position="76"/>
    </location>
</feature>
<reference evidence="3" key="1">
    <citation type="submission" date="2022-08" db="UniProtKB">
        <authorList>
            <consortium name="EnsemblMetazoa"/>
        </authorList>
    </citation>
    <scope>IDENTIFICATION</scope>
</reference>
<organism evidence="3">
    <name type="scientific">Anopheles coluzzii</name>
    <name type="common">African malaria mosquito</name>
    <dbReference type="NCBI Taxonomy" id="1518534"/>
    <lineage>
        <taxon>Eukaryota</taxon>
        <taxon>Metazoa</taxon>
        <taxon>Ecdysozoa</taxon>
        <taxon>Arthropoda</taxon>
        <taxon>Hexapoda</taxon>
        <taxon>Insecta</taxon>
        <taxon>Pterygota</taxon>
        <taxon>Neoptera</taxon>
        <taxon>Endopterygota</taxon>
        <taxon>Diptera</taxon>
        <taxon>Nematocera</taxon>
        <taxon>Culicoidea</taxon>
        <taxon>Culicidae</taxon>
        <taxon>Anophelinae</taxon>
        <taxon>Anopheles</taxon>
    </lineage>
</organism>
<name>A0A8W7PVL7_ANOCL</name>
<dbReference type="AlphaFoldDB" id="A0A8W7PVL7"/>
<keyword evidence="2" id="KW-0472">Membrane</keyword>
<feature type="region of interest" description="Disordered" evidence="1">
    <location>
        <begin position="110"/>
        <end position="166"/>
    </location>
</feature>
<dbReference type="EnsemblMetazoa" id="ACOM038422-RA">
    <property type="protein sequence ID" value="ACOM038422-PA.1"/>
    <property type="gene ID" value="ACOM038422"/>
</dbReference>